<evidence type="ECO:0000256" key="2">
    <source>
        <dbReference type="ARBA" id="ARBA00022670"/>
    </source>
</evidence>
<protein>
    <recommendedName>
        <fullName evidence="7">Peptidase M24 domain-containing protein</fullName>
    </recommendedName>
</protein>
<feature type="domain" description="Peptidase M24" evidence="7">
    <location>
        <begin position="50"/>
        <end position="122"/>
    </location>
</feature>
<keyword evidence="9" id="KW-1185">Reference proteome</keyword>
<dbReference type="Gene3D" id="3.90.230.10">
    <property type="entry name" value="Creatinase/methionine aminopeptidase superfamily"/>
    <property type="match status" value="1"/>
</dbReference>
<dbReference type="PANTHER" id="PTHR48480:SF2">
    <property type="entry name" value="PEPTIDASE D"/>
    <property type="match status" value="1"/>
</dbReference>
<dbReference type="STRING" id="37546.A0A1B0GAJ4"/>
<evidence type="ECO:0000256" key="6">
    <source>
        <dbReference type="ARBA" id="ARBA00023211"/>
    </source>
</evidence>
<reference evidence="8" key="1">
    <citation type="submission" date="2020-05" db="UniProtKB">
        <authorList>
            <consortium name="EnsemblMetazoa"/>
        </authorList>
    </citation>
    <scope>IDENTIFICATION</scope>
    <source>
        <strain evidence="8">Yale</strain>
    </source>
</reference>
<keyword evidence="2" id="KW-0645">Protease</keyword>
<evidence type="ECO:0000256" key="3">
    <source>
        <dbReference type="ARBA" id="ARBA00022723"/>
    </source>
</evidence>
<name>A0A1B0GAJ4_GLOMM</name>
<dbReference type="Proteomes" id="UP000092444">
    <property type="component" value="Unassembled WGS sequence"/>
</dbReference>
<dbReference type="PANTHER" id="PTHR48480">
    <property type="match status" value="1"/>
</dbReference>
<dbReference type="InterPro" id="IPR052433">
    <property type="entry name" value="X-Pro_dipept-like"/>
</dbReference>
<proteinExistence type="predicted"/>
<evidence type="ECO:0000256" key="5">
    <source>
        <dbReference type="ARBA" id="ARBA00023049"/>
    </source>
</evidence>
<dbReference type="GO" id="GO:0006508">
    <property type="term" value="P:proteolysis"/>
    <property type="evidence" value="ECO:0007669"/>
    <property type="project" value="UniProtKB-KW"/>
</dbReference>
<dbReference type="InterPro" id="IPR000994">
    <property type="entry name" value="Pept_M24"/>
</dbReference>
<keyword evidence="3" id="KW-0479">Metal-binding</keyword>
<evidence type="ECO:0000256" key="4">
    <source>
        <dbReference type="ARBA" id="ARBA00022801"/>
    </source>
</evidence>
<keyword evidence="4" id="KW-0378">Hydrolase</keyword>
<sequence length="158" mass="17691">MTAERRIVKTPEGIEVLSYVGKVSADAHIKVMQFMRPEHCHASYICQCCAATNNTSKNDDKCISDMRTNYCNYAADIACSCSNQKLIYNAVSAARNAVLTVAHEGVSQVNMHRFFCRVIEKRRDGRMLKSNINNMLSAGLPTILRLRCSVRLSTLKVI</sequence>
<dbReference type="GO" id="GO:0008237">
    <property type="term" value="F:metallopeptidase activity"/>
    <property type="evidence" value="ECO:0007669"/>
    <property type="project" value="UniProtKB-KW"/>
</dbReference>
<accession>A0A1B0GAJ4</accession>
<evidence type="ECO:0000313" key="9">
    <source>
        <dbReference type="Proteomes" id="UP000092444"/>
    </source>
</evidence>
<dbReference type="EMBL" id="CCAG010013005">
    <property type="status" value="NOT_ANNOTATED_CDS"/>
    <property type="molecule type" value="Genomic_DNA"/>
</dbReference>
<keyword evidence="6" id="KW-0464">Manganese</keyword>
<dbReference type="InterPro" id="IPR036005">
    <property type="entry name" value="Creatinase/aminopeptidase-like"/>
</dbReference>
<dbReference type="VEuPathDB" id="VectorBase:GMOY010329"/>
<organism evidence="8 9">
    <name type="scientific">Glossina morsitans morsitans</name>
    <name type="common">Savannah tsetse fly</name>
    <dbReference type="NCBI Taxonomy" id="37546"/>
    <lineage>
        <taxon>Eukaryota</taxon>
        <taxon>Metazoa</taxon>
        <taxon>Ecdysozoa</taxon>
        <taxon>Arthropoda</taxon>
        <taxon>Hexapoda</taxon>
        <taxon>Insecta</taxon>
        <taxon>Pterygota</taxon>
        <taxon>Neoptera</taxon>
        <taxon>Endopterygota</taxon>
        <taxon>Diptera</taxon>
        <taxon>Brachycera</taxon>
        <taxon>Muscomorpha</taxon>
        <taxon>Hippoboscoidea</taxon>
        <taxon>Glossinidae</taxon>
        <taxon>Glossina</taxon>
    </lineage>
</organism>
<keyword evidence="5" id="KW-0482">Metalloprotease</keyword>
<comment type="cofactor">
    <cofactor evidence="1">
        <name>Mn(2+)</name>
        <dbReference type="ChEBI" id="CHEBI:29035"/>
    </cofactor>
</comment>
<dbReference type="SUPFAM" id="SSF55920">
    <property type="entry name" value="Creatinase/aminopeptidase"/>
    <property type="match status" value="1"/>
</dbReference>
<dbReference type="EnsemblMetazoa" id="GMOY010329-RA">
    <property type="protein sequence ID" value="GMOY010329-PA"/>
    <property type="gene ID" value="GMOY010329"/>
</dbReference>
<dbReference type="Pfam" id="PF00557">
    <property type="entry name" value="Peptidase_M24"/>
    <property type="match status" value="1"/>
</dbReference>
<dbReference type="AlphaFoldDB" id="A0A1B0GAJ4"/>
<evidence type="ECO:0000259" key="7">
    <source>
        <dbReference type="Pfam" id="PF00557"/>
    </source>
</evidence>
<evidence type="ECO:0000313" key="8">
    <source>
        <dbReference type="EnsemblMetazoa" id="GMOY010329-PA"/>
    </source>
</evidence>
<evidence type="ECO:0000256" key="1">
    <source>
        <dbReference type="ARBA" id="ARBA00001936"/>
    </source>
</evidence>
<dbReference type="GO" id="GO:0046872">
    <property type="term" value="F:metal ion binding"/>
    <property type="evidence" value="ECO:0007669"/>
    <property type="project" value="UniProtKB-KW"/>
</dbReference>
<dbReference type="PhylomeDB" id="A0A1B0GAJ4"/>